<dbReference type="SMART" id="SM00212">
    <property type="entry name" value="UBCc"/>
    <property type="match status" value="1"/>
</dbReference>
<evidence type="ECO:0000256" key="2">
    <source>
        <dbReference type="SAM" id="MobiDB-lite"/>
    </source>
</evidence>
<protein>
    <recommendedName>
        <fullName evidence="3">UBC core domain-containing protein</fullName>
    </recommendedName>
</protein>
<dbReference type="EMBL" id="NAJP01000008">
    <property type="protein sequence ID" value="TKA46421.1"/>
    <property type="molecule type" value="Genomic_DNA"/>
</dbReference>
<name>A0A4U0VBU4_9PEZI</name>
<dbReference type="AlphaFoldDB" id="A0A4U0VBU4"/>
<dbReference type="Gene3D" id="3.10.110.10">
    <property type="entry name" value="Ubiquitin Conjugating Enzyme"/>
    <property type="match status" value="1"/>
</dbReference>
<sequence>MATKAAHKRLTREYASLTANPIEYITAHPSESNILEWHYILTGPPNTPYHHGQYWGTLVFPPDYPFAPPAIRMHTPSGRFRPSERLCLSISDFHPKSFNPAWEVSTILLGVLSFMTSEEMTTGSVSGTDAQRKEYAGRTRWWNSTGGGSTSRTLASGEAKQVQSSNTRGFGAIKAGDGGKRFREQWAEMDEENWKWMEERRVDPQTGKGLAPVQQEQQSACSPETAALRMRANGSNAGLGAVVEGGQAATEAGRGWLGRNWGKVVMATLFALRLPFSATVSSLPPPF</sequence>
<feature type="region of interest" description="Disordered" evidence="2">
    <location>
        <begin position="140"/>
        <end position="174"/>
    </location>
</feature>
<dbReference type="InterPro" id="IPR050113">
    <property type="entry name" value="Ub_conjugating_enzyme"/>
</dbReference>
<accession>A0A4U0VBU4</accession>
<evidence type="ECO:0000313" key="5">
    <source>
        <dbReference type="Proteomes" id="UP000310066"/>
    </source>
</evidence>
<comment type="caution">
    <text evidence="4">The sequence shown here is derived from an EMBL/GenBank/DDBJ whole genome shotgun (WGS) entry which is preliminary data.</text>
</comment>
<dbReference type="PROSITE" id="PS50127">
    <property type="entry name" value="UBC_2"/>
    <property type="match status" value="1"/>
</dbReference>
<dbReference type="Pfam" id="PF00179">
    <property type="entry name" value="UQ_con"/>
    <property type="match status" value="1"/>
</dbReference>
<evidence type="ECO:0000313" key="4">
    <source>
        <dbReference type="EMBL" id="TKA46421.1"/>
    </source>
</evidence>
<feature type="domain" description="UBC core" evidence="3">
    <location>
        <begin position="5"/>
        <end position="160"/>
    </location>
</feature>
<organism evidence="4 5">
    <name type="scientific">Friedmanniomyces endolithicus</name>
    <dbReference type="NCBI Taxonomy" id="329885"/>
    <lineage>
        <taxon>Eukaryota</taxon>
        <taxon>Fungi</taxon>
        <taxon>Dikarya</taxon>
        <taxon>Ascomycota</taxon>
        <taxon>Pezizomycotina</taxon>
        <taxon>Dothideomycetes</taxon>
        <taxon>Dothideomycetidae</taxon>
        <taxon>Mycosphaerellales</taxon>
        <taxon>Teratosphaeriaceae</taxon>
        <taxon>Friedmanniomyces</taxon>
    </lineage>
</organism>
<dbReference type="CDD" id="cd23799">
    <property type="entry name" value="UBCc_UBE2J"/>
    <property type="match status" value="1"/>
</dbReference>
<proteinExistence type="predicted"/>
<dbReference type="FunFam" id="3.10.110.10:FF:000058">
    <property type="entry name" value="Ubiquitin-conjugating enzyme E2 6"/>
    <property type="match status" value="1"/>
</dbReference>
<keyword evidence="1" id="KW-0833">Ubl conjugation pathway</keyword>
<gene>
    <name evidence="4" type="ORF">B0A54_02253</name>
</gene>
<dbReference type="SUPFAM" id="SSF54495">
    <property type="entry name" value="UBC-like"/>
    <property type="match status" value="1"/>
</dbReference>
<evidence type="ECO:0000259" key="3">
    <source>
        <dbReference type="PROSITE" id="PS50127"/>
    </source>
</evidence>
<dbReference type="OrthoDB" id="1158011at2759"/>
<evidence type="ECO:0000256" key="1">
    <source>
        <dbReference type="ARBA" id="ARBA00022786"/>
    </source>
</evidence>
<dbReference type="PANTHER" id="PTHR24067">
    <property type="entry name" value="UBIQUITIN-CONJUGATING ENZYME E2"/>
    <property type="match status" value="1"/>
</dbReference>
<dbReference type="STRING" id="329885.A0A4U0VBU4"/>
<dbReference type="Proteomes" id="UP000310066">
    <property type="component" value="Unassembled WGS sequence"/>
</dbReference>
<dbReference type="InterPro" id="IPR000608">
    <property type="entry name" value="UBC"/>
</dbReference>
<dbReference type="InterPro" id="IPR016135">
    <property type="entry name" value="UBQ-conjugating_enzyme/RWD"/>
</dbReference>
<reference evidence="4 5" key="1">
    <citation type="submission" date="2017-03" db="EMBL/GenBank/DDBJ databases">
        <title>Genomes of endolithic fungi from Antarctica.</title>
        <authorList>
            <person name="Coleine C."/>
            <person name="Masonjones S."/>
            <person name="Stajich J.E."/>
        </authorList>
    </citation>
    <scope>NUCLEOTIDE SEQUENCE [LARGE SCALE GENOMIC DNA]</scope>
    <source>
        <strain evidence="4 5">CCFEE 5311</strain>
    </source>
</reference>